<protein>
    <submittedName>
        <fullName evidence="10">Fetuin-B-like</fullName>
    </submittedName>
</protein>
<proteinExistence type="predicted"/>
<accession>A0ABR0ZGP2</accession>
<comment type="subcellular location">
    <subcellularLocation>
        <location evidence="1">Secreted</location>
    </subcellularLocation>
</comment>
<keyword evidence="3 8" id="KW-0732">Signal</keyword>
<dbReference type="Pfam" id="PF00031">
    <property type="entry name" value="Cystatin"/>
    <property type="match status" value="2"/>
</dbReference>
<evidence type="ECO:0000256" key="8">
    <source>
        <dbReference type="SAM" id="SignalP"/>
    </source>
</evidence>
<feature type="domain" description="Cystatin fetuin-B-type" evidence="9">
    <location>
        <begin position="17"/>
        <end position="130"/>
    </location>
</feature>
<dbReference type="InterPro" id="IPR025764">
    <property type="entry name" value="Cystatin_Fetuin_B"/>
</dbReference>
<keyword evidence="2" id="KW-0964">Secreted</keyword>
<dbReference type="InterPro" id="IPR001363">
    <property type="entry name" value="Prot_inh_fetuin_CS"/>
</dbReference>
<dbReference type="EMBL" id="JAHFZB010000011">
    <property type="protein sequence ID" value="KAK6483899.1"/>
    <property type="molecule type" value="Genomic_DNA"/>
</dbReference>
<dbReference type="CDD" id="cd00042">
    <property type="entry name" value="CY"/>
    <property type="match status" value="1"/>
</dbReference>
<dbReference type="PROSITE" id="PS51530">
    <property type="entry name" value="CYSTATIN_FETUIN_B"/>
    <property type="match status" value="1"/>
</dbReference>
<dbReference type="Gene3D" id="3.10.450.10">
    <property type="match status" value="2"/>
</dbReference>
<dbReference type="InterPro" id="IPR046350">
    <property type="entry name" value="Cystatin_sf"/>
</dbReference>
<dbReference type="InterPro" id="IPR000010">
    <property type="entry name" value="Cystatin_dom"/>
</dbReference>
<feature type="chain" id="PRO_5046105332" evidence="8">
    <location>
        <begin position="18"/>
        <end position="395"/>
    </location>
</feature>
<sequence length="395" mass="44527">MKLVGLFLLCTQLSVWAIDNPSNHMETGSCEEYGLIADLALRQINADRKEGYIFSLYRLSNVNLMHQRSQGIVYYLTIDVLETECHVLSKKEWKSCKERPEHESVYGHCLATIYINRIRKIDKLYSYNCTMRPVPAEKIVNRCPDCPILHTVDSGIITTADLLLNKYNNENGNANYFGVLNVTRASVQWNFGTSYSMQFTIQETVCTKAMPHVKVSQCEFMSCKFAHKGHCKGSYRNGPEVHMDISCEVFEPEASKPEEHPRLLGGEPHHKRQQNHLHIHEHHHHGDDDSCQPQKAIPMGTVQLLPAIDQSSLASLLDLPVVSEQVRPVLLPIIPGKAADEQKDSGAGGESDLVIFPFPETISEECPGQPKNQVDFIQSLFTEDPDLRHPVDILG</sequence>
<evidence type="ECO:0000256" key="5">
    <source>
        <dbReference type="ARBA" id="ARBA00023157"/>
    </source>
</evidence>
<evidence type="ECO:0000256" key="7">
    <source>
        <dbReference type="SAM" id="MobiDB-lite"/>
    </source>
</evidence>
<dbReference type="PANTHER" id="PTHR13814">
    <property type="entry name" value="FETUIN"/>
    <property type="match status" value="1"/>
</dbReference>
<keyword evidence="5" id="KW-1015">Disulfide bond</keyword>
<evidence type="ECO:0000256" key="4">
    <source>
        <dbReference type="ARBA" id="ARBA00022737"/>
    </source>
</evidence>
<evidence type="ECO:0000256" key="3">
    <source>
        <dbReference type="ARBA" id="ARBA00022729"/>
    </source>
</evidence>
<evidence type="ECO:0000259" key="9">
    <source>
        <dbReference type="PROSITE" id="PS51530"/>
    </source>
</evidence>
<gene>
    <name evidence="10" type="ORF">HHUSO_G13520</name>
</gene>
<evidence type="ECO:0000313" key="11">
    <source>
        <dbReference type="Proteomes" id="UP001369086"/>
    </source>
</evidence>
<keyword evidence="11" id="KW-1185">Reference proteome</keyword>
<evidence type="ECO:0000256" key="6">
    <source>
        <dbReference type="ARBA" id="ARBA00023180"/>
    </source>
</evidence>
<evidence type="ECO:0000256" key="2">
    <source>
        <dbReference type="ARBA" id="ARBA00022525"/>
    </source>
</evidence>
<feature type="compositionally biased region" description="Basic residues" evidence="7">
    <location>
        <begin position="269"/>
        <end position="283"/>
    </location>
</feature>
<evidence type="ECO:0000256" key="1">
    <source>
        <dbReference type="ARBA" id="ARBA00004613"/>
    </source>
</evidence>
<name>A0ABR0ZGP2_HUSHU</name>
<evidence type="ECO:0000313" key="10">
    <source>
        <dbReference type="EMBL" id="KAK6483899.1"/>
    </source>
</evidence>
<dbReference type="Proteomes" id="UP001369086">
    <property type="component" value="Unassembled WGS sequence"/>
</dbReference>
<organism evidence="10 11">
    <name type="scientific">Huso huso</name>
    <name type="common">Beluga</name>
    <name type="synonym">Acipenser huso</name>
    <dbReference type="NCBI Taxonomy" id="61971"/>
    <lineage>
        <taxon>Eukaryota</taxon>
        <taxon>Metazoa</taxon>
        <taxon>Chordata</taxon>
        <taxon>Craniata</taxon>
        <taxon>Vertebrata</taxon>
        <taxon>Euteleostomi</taxon>
        <taxon>Actinopterygii</taxon>
        <taxon>Chondrostei</taxon>
        <taxon>Acipenseriformes</taxon>
        <taxon>Acipenseridae</taxon>
        <taxon>Huso</taxon>
    </lineage>
</organism>
<feature type="signal peptide" evidence="8">
    <location>
        <begin position="1"/>
        <end position="17"/>
    </location>
</feature>
<keyword evidence="6" id="KW-0325">Glycoprotein</keyword>
<reference evidence="10 11" key="1">
    <citation type="submission" date="2021-05" db="EMBL/GenBank/DDBJ databases">
        <authorList>
            <person name="Zahm M."/>
            <person name="Klopp C."/>
            <person name="Cabau C."/>
            <person name="Kuhl H."/>
            <person name="Suciu R."/>
            <person name="Ciorpac M."/>
            <person name="Holostenco D."/>
            <person name="Gessner J."/>
            <person name="Wuertz S."/>
            <person name="Hohne C."/>
            <person name="Stock M."/>
            <person name="Gislard M."/>
            <person name="Lluch J."/>
            <person name="Milhes M."/>
            <person name="Lampietro C."/>
            <person name="Lopez Roques C."/>
            <person name="Donnadieu C."/>
            <person name="Du K."/>
            <person name="Schartl M."/>
            <person name="Guiguen Y."/>
        </authorList>
    </citation>
    <scope>NUCLEOTIDE SEQUENCE [LARGE SCALE GENOMIC DNA]</scope>
    <source>
        <strain evidence="10">Hh-F2</strain>
        <tissue evidence="10">Blood</tissue>
    </source>
</reference>
<dbReference type="PROSITE" id="PS01255">
    <property type="entry name" value="FETUIN_2"/>
    <property type="match status" value="1"/>
</dbReference>
<dbReference type="SUPFAM" id="SSF54403">
    <property type="entry name" value="Cystatin/monellin"/>
    <property type="match status" value="2"/>
</dbReference>
<dbReference type="SMART" id="SM00043">
    <property type="entry name" value="CY"/>
    <property type="match status" value="2"/>
</dbReference>
<keyword evidence="4" id="KW-0677">Repeat</keyword>
<comment type="caution">
    <text evidence="10">The sequence shown here is derived from an EMBL/GenBank/DDBJ whole genome shotgun (WGS) entry which is preliminary data.</text>
</comment>
<dbReference type="InterPro" id="IPR050735">
    <property type="entry name" value="Kininogen_Fetuin_HRG"/>
</dbReference>
<dbReference type="PANTHER" id="PTHR13814:SF10">
    <property type="entry name" value="FETUIN-B"/>
    <property type="match status" value="1"/>
</dbReference>
<feature type="region of interest" description="Disordered" evidence="7">
    <location>
        <begin position="254"/>
        <end position="293"/>
    </location>
</feature>